<dbReference type="KEGG" id="ast:Asulf_01401"/>
<evidence type="ECO:0000256" key="1">
    <source>
        <dbReference type="ARBA" id="ARBA00006184"/>
    </source>
</evidence>
<dbReference type="SUPFAM" id="SSF52540">
    <property type="entry name" value="P-loop containing nucleoside triphosphate hydrolases"/>
    <property type="match status" value="1"/>
</dbReference>
<reference evidence="6 7" key="1">
    <citation type="journal article" date="2013" name="Genome Announc.">
        <title>Complete Genome Sequence of the Thermophilic and Facultatively Chemolithoautotrophic Sulfate Reducer Archaeoglobus sulfaticallidus Strain PM70-1T.</title>
        <authorList>
            <person name="Stokke R."/>
            <person name="Hocking W.P."/>
            <person name="Steinsbu B.O."/>
            <person name="Steen I.H."/>
        </authorList>
    </citation>
    <scope>NUCLEOTIDE SEQUENCE [LARGE SCALE GENOMIC DNA]</scope>
    <source>
        <strain evidence="6">PM70-1</strain>
    </source>
</reference>
<dbReference type="HOGENOM" id="CLU_025112_3_0_2"/>
<dbReference type="AlphaFoldDB" id="N0BM92"/>
<keyword evidence="4" id="KW-0067">ATP-binding</keyword>
<gene>
    <name evidence="6" type="ORF">Asulf_01401</name>
</gene>
<name>N0BM92_9EURY</name>
<evidence type="ECO:0000256" key="4">
    <source>
        <dbReference type="ARBA" id="ARBA00022840"/>
    </source>
</evidence>
<accession>N0BM92</accession>
<protein>
    <submittedName>
        <fullName evidence="6">Cdc6-related protein, AAA superfamily ATPase</fullName>
    </submittedName>
</protein>
<keyword evidence="3" id="KW-0547">Nucleotide-binding</keyword>
<evidence type="ECO:0000313" key="6">
    <source>
        <dbReference type="EMBL" id="AGK61390.1"/>
    </source>
</evidence>
<evidence type="ECO:0000256" key="3">
    <source>
        <dbReference type="ARBA" id="ARBA00022741"/>
    </source>
</evidence>
<dbReference type="InterPro" id="IPR055237">
    <property type="entry name" value="Cdc6_lid"/>
</dbReference>
<dbReference type="GO" id="GO:0016887">
    <property type="term" value="F:ATP hydrolysis activity"/>
    <property type="evidence" value="ECO:0007669"/>
    <property type="project" value="InterPro"/>
</dbReference>
<dbReference type="PANTHER" id="PTHR10763">
    <property type="entry name" value="CELL DIVISION CONTROL PROTEIN 6-RELATED"/>
    <property type="match status" value="1"/>
</dbReference>
<proteinExistence type="inferred from homology"/>
<dbReference type="Proteomes" id="UP000013307">
    <property type="component" value="Chromosome"/>
</dbReference>
<dbReference type="InterPro" id="IPR027417">
    <property type="entry name" value="P-loop_NTPase"/>
</dbReference>
<dbReference type="SUPFAM" id="SSF46785">
    <property type="entry name" value="Winged helix' DNA-binding domain"/>
    <property type="match status" value="1"/>
</dbReference>
<dbReference type="PANTHER" id="PTHR10763:SF26">
    <property type="entry name" value="CELL DIVISION CONTROL PROTEIN 6 HOMOLOG"/>
    <property type="match status" value="1"/>
</dbReference>
<dbReference type="InterPro" id="IPR049945">
    <property type="entry name" value="AAA_22"/>
</dbReference>
<evidence type="ECO:0000313" key="7">
    <source>
        <dbReference type="Proteomes" id="UP000013307"/>
    </source>
</evidence>
<dbReference type="Pfam" id="PF22703">
    <property type="entry name" value="Cdc6_lid"/>
    <property type="match status" value="1"/>
</dbReference>
<evidence type="ECO:0000256" key="2">
    <source>
        <dbReference type="ARBA" id="ARBA00022705"/>
    </source>
</evidence>
<dbReference type="EMBL" id="CP005290">
    <property type="protein sequence ID" value="AGK61390.1"/>
    <property type="molecule type" value="Genomic_DNA"/>
</dbReference>
<dbReference type="SMART" id="SM01074">
    <property type="entry name" value="Cdc6_C"/>
    <property type="match status" value="1"/>
</dbReference>
<dbReference type="Pfam" id="PF13401">
    <property type="entry name" value="AAA_22"/>
    <property type="match status" value="1"/>
</dbReference>
<dbReference type="InterPro" id="IPR036390">
    <property type="entry name" value="WH_DNA-bd_sf"/>
</dbReference>
<keyword evidence="2" id="KW-0235">DNA replication</keyword>
<dbReference type="GO" id="GO:0005524">
    <property type="term" value="F:ATP binding"/>
    <property type="evidence" value="ECO:0007669"/>
    <property type="project" value="UniProtKB-KW"/>
</dbReference>
<comment type="similarity">
    <text evidence="1">Belongs to the CDC6/cdc18 family.</text>
</comment>
<keyword evidence="7" id="KW-1185">Reference proteome</keyword>
<dbReference type="STRING" id="387631.Asulf_01401"/>
<feature type="domain" description="Cdc6 C-terminal" evidence="5">
    <location>
        <begin position="288"/>
        <end position="355"/>
    </location>
</feature>
<dbReference type="Gene3D" id="1.10.8.60">
    <property type="match status" value="1"/>
</dbReference>
<dbReference type="InterPro" id="IPR015163">
    <property type="entry name" value="Cdc6_C"/>
</dbReference>
<organism evidence="6 7">
    <name type="scientific">Archaeoglobus sulfaticallidus PM70-1</name>
    <dbReference type="NCBI Taxonomy" id="387631"/>
    <lineage>
        <taxon>Archaea</taxon>
        <taxon>Methanobacteriati</taxon>
        <taxon>Methanobacteriota</taxon>
        <taxon>Archaeoglobi</taxon>
        <taxon>Archaeoglobales</taxon>
        <taxon>Archaeoglobaceae</taxon>
        <taxon>Archaeoglobus</taxon>
    </lineage>
</organism>
<sequence length="360" mass="40910">MRRFTSLSDVQWSAFRNPEVFEPDYIPEILAFRDAQLRALASNLKPMLSGMNAVDTVCIGPPATGKTSCVRKIISSAEIRAGYVNASLVRTRSELATGIFKAVTGLTPPRRGVSFSELMGRAFDSADSLLIVIDDATALNEKILNEVIVYVCRMKEMGYKAGLWLVFTDSRYVSLLSADTGSIFHPDEVFFHAYGYDEIFEILMERAKAGFSAGAFGEDVIDFATGMAFETADLRLGLYILRMAGIIADREGKERIGVDDAEKAYEKGKWLFLTRSLSNLSRDERRLLKAIYELDAETTGELFDEVRDWLYYEKFHRMLAKLENLRLIDLKLEYRKGRTRRIFRRFERDVLLDALERVSS</sequence>
<dbReference type="InterPro" id="IPR050311">
    <property type="entry name" value="ORC1/CDC6"/>
</dbReference>
<evidence type="ECO:0000259" key="5">
    <source>
        <dbReference type="SMART" id="SM01074"/>
    </source>
</evidence>
<dbReference type="GO" id="GO:0006260">
    <property type="term" value="P:DNA replication"/>
    <property type="evidence" value="ECO:0007669"/>
    <property type="project" value="UniProtKB-KW"/>
</dbReference>
<dbReference type="Gene3D" id="3.40.50.300">
    <property type="entry name" value="P-loop containing nucleotide triphosphate hydrolases"/>
    <property type="match status" value="1"/>
</dbReference>
<dbReference type="eggNOG" id="arCOG00467">
    <property type="taxonomic scope" value="Archaea"/>
</dbReference>